<dbReference type="EMBL" id="CP098755">
    <property type="protein sequence ID" value="USG66699.1"/>
    <property type="molecule type" value="Genomic_DNA"/>
</dbReference>
<keyword evidence="2" id="KW-1185">Reference proteome</keyword>
<evidence type="ECO:0000313" key="1">
    <source>
        <dbReference type="EMBL" id="USG66699.1"/>
    </source>
</evidence>
<accession>A0ABY4WIJ6</accession>
<sequence length="84" mass="9050">MEKNHVSLRCDCVAQLSGAAAGGKQGRNLGMTPKRYCFCGPPPDAVERTVNPPCRAEYGAEQGNMILLTAAPYREQSQGLPQSR</sequence>
<protein>
    <submittedName>
        <fullName evidence="1">Uncharacterized protein</fullName>
    </submittedName>
</protein>
<organism evidence="1 2">
    <name type="scientific">Brevibacillus ruminantium</name>
    <dbReference type="NCBI Taxonomy" id="2950604"/>
    <lineage>
        <taxon>Bacteria</taxon>
        <taxon>Bacillati</taxon>
        <taxon>Bacillota</taxon>
        <taxon>Bacilli</taxon>
        <taxon>Bacillales</taxon>
        <taxon>Paenibacillaceae</taxon>
        <taxon>Brevibacillus</taxon>
    </lineage>
</organism>
<name>A0ABY4WIJ6_9BACL</name>
<gene>
    <name evidence="1" type="ORF">NDK47_05215</name>
</gene>
<proteinExistence type="predicted"/>
<reference evidence="1" key="1">
    <citation type="submission" date="2022-06" db="EMBL/GenBank/DDBJ databases">
        <title>Genome sequencing of Brevibacillus sp. BB3-R1.</title>
        <authorList>
            <person name="Heo J."/>
            <person name="Lee D."/>
            <person name="Won M."/>
            <person name="Han B.-H."/>
            <person name="Hong S.-B."/>
            <person name="Kwon S.-W."/>
        </authorList>
    </citation>
    <scope>NUCLEOTIDE SEQUENCE</scope>
    <source>
        <strain evidence="1">BB3-R1</strain>
    </source>
</reference>
<evidence type="ECO:0000313" key="2">
    <source>
        <dbReference type="Proteomes" id="UP001056500"/>
    </source>
</evidence>
<dbReference type="Proteomes" id="UP001056500">
    <property type="component" value="Chromosome"/>
</dbReference>
<dbReference type="RefSeq" id="WP_251873806.1">
    <property type="nucleotide sequence ID" value="NZ_CP098755.1"/>
</dbReference>